<accession>A0ABP4AQ72</accession>
<sequence>MFVRRFSLPIAAAVITAVVGFAVPLPAMAASSVVLTGIQYDPAGKDTRTNAHLNLEYFSIRNVSTKAINLSGYRVKDVANHTFVFPRGYVLKGRTTAVVHTGKARNTAVHLYWNQGNYIWNNTGDTARFQTPAGKTFDTCTYKAVAGRARVAC</sequence>
<feature type="domain" description="LTD" evidence="2">
    <location>
        <begin position="19"/>
        <end position="152"/>
    </location>
</feature>
<keyword evidence="1" id="KW-0732">Signal</keyword>
<proteinExistence type="predicted"/>
<feature type="chain" id="PRO_5046454353" description="LTD domain-containing protein" evidence="1">
    <location>
        <begin position="30"/>
        <end position="153"/>
    </location>
</feature>
<dbReference type="Gene3D" id="2.60.40.1260">
    <property type="entry name" value="Lamin Tail domain"/>
    <property type="match status" value="1"/>
</dbReference>
<dbReference type="InterPro" id="IPR001322">
    <property type="entry name" value="Lamin_tail_dom"/>
</dbReference>
<evidence type="ECO:0000313" key="4">
    <source>
        <dbReference type="Proteomes" id="UP001500542"/>
    </source>
</evidence>
<dbReference type="EMBL" id="BAAAHK010000007">
    <property type="protein sequence ID" value="GAA0939695.1"/>
    <property type="molecule type" value="Genomic_DNA"/>
</dbReference>
<reference evidence="4" key="1">
    <citation type="journal article" date="2019" name="Int. J. Syst. Evol. Microbiol.">
        <title>The Global Catalogue of Microorganisms (GCM) 10K type strain sequencing project: providing services to taxonomists for standard genome sequencing and annotation.</title>
        <authorList>
            <consortium name="The Broad Institute Genomics Platform"/>
            <consortium name="The Broad Institute Genome Sequencing Center for Infectious Disease"/>
            <person name="Wu L."/>
            <person name="Ma J."/>
        </authorList>
    </citation>
    <scope>NUCLEOTIDE SEQUENCE [LARGE SCALE GENOMIC DNA]</scope>
    <source>
        <strain evidence="4">JCM 10977</strain>
    </source>
</reference>
<name>A0ABP4AQ72_9ACTN</name>
<comment type="caution">
    <text evidence="3">The sequence shown here is derived from an EMBL/GenBank/DDBJ whole genome shotgun (WGS) entry which is preliminary data.</text>
</comment>
<evidence type="ECO:0000313" key="3">
    <source>
        <dbReference type="EMBL" id="GAA0939695.1"/>
    </source>
</evidence>
<evidence type="ECO:0000259" key="2">
    <source>
        <dbReference type="PROSITE" id="PS51841"/>
    </source>
</evidence>
<dbReference type="Pfam" id="PF00932">
    <property type="entry name" value="LTD"/>
    <property type="match status" value="1"/>
</dbReference>
<organism evidence="3 4">
    <name type="scientific">Kribbella koreensis</name>
    <dbReference type="NCBI Taxonomy" id="57909"/>
    <lineage>
        <taxon>Bacteria</taxon>
        <taxon>Bacillati</taxon>
        <taxon>Actinomycetota</taxon>
        <taxon>Actinomycetes</taxon>
        <taxon>Propionibacteriales</taxon>
        <taxon>Kribbellaceae</taxon>
        <taxon>Kribbella</taxon>
    </lineage>
</organism>
<dbReference type="Proteomes" id="UP001500542">
    <property type="component" value="Unassembled WGS sequence"/>
</dbReference>
<dbReference type="SUPFAM" id="SSF74853">
    <property type="entry name" value="Lamin A/C globular tail domain"/>
    <property type="match status" value="1"/>
</dbReference>
<protein>
    <recommendedName>
        <fullName evidence="2">LTD domain-containing protein</fullName>
    </recommendedName>
</protein>
<dbReference type="PROSITE" id="PS51841">
    <property type="entry name" value="LTD"/>
    <property type="match status" value="1"/>
</dbReference>
<dbReference type="InterPro" id="IPR036415">
    <property type="entry name" value="Lamin_tail_dom_sf"/>
</dbReference>
<dbReference type="RefSeq" id="WP_343969092.1">
    <property type="nucleotide sequence ID" value="NZ_BAAAHK010000007.1"/>
</dbReference>
<evidence type="ECO:0000256" key="1">
    <source>
        <dbReference type="SAM" id="SignalP"/>
    </source>
</evidence>
<keyword evidence="4" id="KW-1185">Reference proteome</keyword>
<feature type="signal peptide" evidence="1">
    <location>
        <begin position="1"/>
        <end position="29"/>
    </location>
</feature>
<gene>
    <name evidence="3" type="ORF">GCM10009554_29660</name>
</gene>